<dbReference type="Pfam" id="PF07687">
    <property type="entry name" value="M20_dimer"/>
    <property type="match status" value="1"/>
</dbReference>
<dbReference type="AlphaFoldDB" id="A0A975K987"/>
<dbReference type="Gene3D" id="1.10.150.900">
    <property type="match status" value="1"/>
</dbReference>
<dbReference type="InterPro" id="IPR001261">
    <property type="entry name" value="ArgE/DapE_CS"/>
</dbReference>
<feature type="chain" id="PRO_5037846062" evidence="6">
    <location>
        <begin position="30"/>
        <end position="465"/>
    </location>
</feature>
<accession>A0A975K987</accession>
<proteinExistence type="inferred from homology"/>
<evidence type="ECO:0000259" key="7">
    <source>
        <dbReference type="Pfam" id="PF07687"/>
    </source>
</evidence>
<feature type="signal peptide" evidence="6">
    <location>
        <begin position="1"/>
        <end position="29"/>
    </location>
</feature>
<dbReference type="Gene3D" id="3.40.630.10">
    <property type="entry name" value="Zn peptidases"/>
    <property type="match status" value="1"/>
</dbReference>
<name>A0A975K987_9SPHN</name>
<dbReference type="InterPro" id="IPR036264">
    <property type="entry name" value="Bact_exopeptidase_dim_dom"/>
</dbReference>
<dbReference type="InterPro" id="IPR002933">
    <property type="entry name" value="Peptidase_M20"/>
</dbReference>
<sequence length="465" mass="48981">MKLSATYLGSALMALVLMTLVLCGAPAMAASDPEAAKDVLKRSVAFESSLGKGQVPALAAYYASVLKQAGYADGDIEITPMGETATLAATLKGSNPKLKPILLSGHMDVVAANKADWTRDPFVPVEENGYIFGRGAEDNKYDVAMMISTMARLKKEGFRPKRSIILLLSGDEETSMTTTRALAQKYKDAELLLNGDGGGGTLGEDGKPVLYKIQAGEKTYADFEVSFTDPGGHSSAPTATNPVYRMAKAIGRLEAFKFPPMSNELTRATLKVAASRAGGSDIGAVLARYAADPTDVAAADQLSTHPEFIGQVRTTCIPTMVNGGHAENALPQRAAFNINCRIFPGVPVETVKAELVRVIADSSATVTTKDDPTSSDASPLRKDVTAAVTKAVRARYPGLEVVPGMDAGATDSLYFRALGVPCYGVASLFTKPSDGFAHGLNERVPVAGIGASLDQWYSVVTDLSK</sequence>
<evidence type="ECO:0000256" key="4">
    <source>
        <dbReference type="ARBA" id="ARBA00022801"/>
    </source>
</evidence>
<dbReference type="Proteomes" id="UP000681425">
    <property type="component" value="Chromosome"/>
</dbReference>
<evidence type="ECO:0000256" key="3">
    <source>
        <dbReference type="ARBA" id="ARBA00022723"/>
    </source>
</evidence>
<protein>
    <submittedName>
        <fullName evidence="8">M20/M25/M40 family metallo-hydrolase</fullName>
    </submittedName>
</protein>
<reference evidence="8" key="1">
    <citation type="submission" date="2021-04" db="EMBL/GenBank/DDBJ databases">
        <title>Isolation of p-tert-butylphenol degrading bacteria Sphingobium phenoxybenzoativorans Tas13 from active sludge.</title>
        <authorList>
            <person name="Li Y."/>
        </authorList>
    </citation>
    <scope>NUCLEOTIDE SEQUENCE</scope>
    <source>
        <strain evidence="8">Tas13</strain>
    </source>
</reference>
<feature type="domain" description="Peptidase M20 dimerisation" evidence="7">
    <location>
        <begin position="216"/>
        <end position="361"/>
    </location>
</feature>
<keyword evidence="9" id="KW-1185">Reference proteome</keyword>
<organism evidence="8 9">
    <name type="scientific">Sphingobium phenoxybenzoativorans</name>
    <dbReference type="NCBI Taxonomy" id="1592790"/>
    <lineage>
        <taxon>Bacteria</taxon>
        <taxon>Pseudomonadati</taxon>
        <taxon>Pseudomonadota</taxon>
        <taxon>Alphaproteobacteria</taxon>
        <taxon>Sphingomonadales</taxon>
        <taxon>Sphingomonadaceae</taxon>
        <taxon>Sphingobium</taxon>
    </lineage>
</organism>
<dbReference type="GO" id="GO:0051603">
    <property type="term" value="P:proteolysis involved in protein catabolic process"/>
    <property type="evidence" value="ECO:0007669"/>
    <property type="project" value="TreeGrafter"/>
</dbReference>
<keyword evidence="6" id="KW-0732">Signal</keyword>
<dbReference type="PANTHER" id="PTHR45962:SF1">
    <property type="entry name" value="N-FATTY-ACYL-AMINO ACID SYNTHASE_HYDROLASE PM20D1"/>
    <property type="match status" value="1"/>
</dbReference>
<keyword evidence="5" id="KW-0862">Zinc</keyword>
<dbReference type="RefSeq" id="WP_212610324.1">
    <property type="nucleotide sequence ID" value="NZ_CP073910.1"/>
</dbReference>
<dbReference type="Pfam" id="PF01546">
    <property type="entry name" value="Peptidase_M20"/>
    <property type="match status" value="1"/>
</dbReference>
<gene>
    <name evidence="8" type="ORF">KFK14_06665</name>
</gene>
<evidence type="ECO:0000256" key="2">
    <source>
        <dbReference type="ARBA" id="ARBA00022670"/>
    </source>
</evidence>
<dbReference type="GO" id="GO:0004180">
    <property type="term" value="F:carboxypeptidase activity"/>
    <property type="evidence" value="ECO:0007669"/>
    <property type="project" value="TreeGrafter"/>
</dbReference>
<evidence type="ECO:0000256" key="6">
    <source>
        <dbReference type="SAM" id="SignalP"/>
    </source>
</evidence>
<comment type="similarity">
    <text evidence="1">Belongs to the peptidase M20A family.</text>
</comment>
<keyword evidence="4" id="KW-0378">Hydrolase</keyword>
<evidence type="ECO:0000256" key="5">
    <source>
        <dbReference type="ARBA" id="ARBA00022833"/>
    </source>
</evidence>
<keyword evidence="3" id="KW-0479">Metal-binding</keyword>
<dbReference type="PROSITE" id="PS00758">
    <property type="entry name" value="ARGE_DAPE_CPG2_1"/>
    <property type="match status" value="1"/>
</dbReference>
<dbReference type="GO" id="GO:0046872">
    <property type="term" value="F:metal ion binding"/>
    <property type="evidence" value="ECO:0007669"/>
    <property type="project" value="UniProtKB-KW"/>
</dbReference>
<dbReference type="PANTHER" id="PTHR45962">
    <property type="entry name" value="N-FATTY-ACYL-AMINO ACID SYNTHASE/HYDROLASE PM20D1"/>
    <property type="match status" value="1"/>
</dbReference>
<dbReference type="InterPro" id="IPR011650">
    <property type="entry name" value="Peptidase_M20_dimer"/>
</dbReference>
<evidence type="ECO:0000256" key="1">
    <source>
        <dbReference type="ARBA" id="ARBA00006247"/>
    </source>
</evidence>
<dbReference type="InterPro" id="IPR047177">
    <property type="entry name" value="Pept_M20A"/>
</dbReference>
<dbReference type="Gene3D" id="3.30.70.360">
    <property type="match status" value="1"/>
</dbReference>
<dbReference type="NCBIfam" id="NF006596">
    <property type="entry name" value="PRK09133.1"/>
    <property type="match status" value="1"/>
</dbReference>
<keyword evidence="2" id="KW-0645">Protease</keyword>
<evidence type="ECO:0000313" key="9">
    <source>
        <dbReference type="Proteomes" id="UP000681425"/>
    </source>
</evidence>
<dbReference type="SUPFAM" id="SSF53187">
    <property type="entry name" value="Zn-dependent exopeptidases"/>
    <property type="match status" value="1"/>
</dbReference>
<dbReference type="EMBL" id="CP073910">
    <property type="protein sequence ID" value="QUT07100.1"/>
    <property type="molecule type" value="Genomic_DNA"/>
</dbReference>
<dbReference type="SUPFAM" id="SSF55031">
    <property type="entry name" value="Bacterial exopeptidase dimerisation domain"/>
    <property type="match status" value="1"/>
</dbReference>
<dbReference type="KEGG" id="spph:KFK14_06665"/>
<evidence type="ECO:0000313" key="8">
    <source>
        <dbReference type="EMBL" id="QUT07100.1"/>
    </source>
</evidence>